<dbReference type="Proteomes" id="UP001163947">
    <property type="component" value="Chromosome"/>
</dbReference>
<dbReference type="GeneID" id="83620800"/>
<dbReference type="EMBL" id="CP106982">
    <property type="protein sequence ID" value="UYF96097.1"/>
    <property type="molecule type" value="Genomic_DNA"/>
</dbReference>
<name>A0AA46PS17_9NOCA</name>
<dbReference type="RefSeq" id="WP_231772639.1">
    <property type="nucleotide sequence ID" value="NZ_CP088969.1"/>
</dbReference>
<dbReference type="GO" id="GO:0003677">
    <property type="term" value="F:DNA binding"/>
    <property type="evidence" value="ECO:0007669"/>
    <property type="project" value="UniProtKB-KW"/>
</dbReference>
<gene>
    <name evidence="1" type="ORF">OCS65_10245</name>
</gene>
<evidence type="ECO:0000313" key="1">
    <source>
        <dbReference type="EMBL" id="UYF96097.1"/>
    </source>
</evidence>
<proteinExistence type="predicted"/>
<sequence>MVVTTLGRRRILGYRAAAQGLDRTSAGRDRVLALGVQDTPYGSARDALAARSDDAAAEHDSLVLVWSWRGAPHLHRPGDLAFLAAALWPVNDTDATRRIGTGQIREGARRGLRAFTEAAEAMGAALTGPMTKGELSAAVSAAVPADLTYHCPSCRTRHISGALFQQVGLAARVRVCPQGRSTHLDVLPEGIGPDAVPERAEGTAAALHRYADVLAPVTPAGLAAFLGTDIATIRAVLPDDLVPVNGPAGTGLVPASAVAELDGAADVRATRLLPPGDPWLQARDREFLVPDRARRKAIWRPIGSPGVVLVDGEIRGIWRARATSRDTLAVSVEPFEPLSVRTRDELEAEAQRLARARERTGATVGYAG</sequence>
<reference evidence="1" key="1">
    <citation type="submission" date="2022-09" db="EMBL/GenBank/DDBJ databases">
        <title>The genome sequence of Rhodococcus aetherivorans N1.</title>
        <authorList>
            <person name="Jiang W."/>
        </authorList>
    </citation>
    <scope>NUCLEOTIDE SEQUENCE</scope>
    <source>
        <strain evidence="1">N1</strain>
    </source>
</reference>
<accession>A0AA46PS17</accession>
<dbReference type="Pfam" id="PF06224">
    <property type="entry name" value="AlkZ-like"/>
    <property type="match status" value="1"/>
</dbReference>
<dbReference type="PANTHER" id="PTHR38479:SF2">
    <property type="entry name" value="WINGED HELIX DNA-BINDING DOMAIN-CONTAINING PROTEIN"/>
    <property type="match status" value="1"/>
</dbReference>
<keyword evidence="1" id="KW-0238">DNA-binding</keyword>
<organism evidence="1 2">
    <name type="scientific">Rhodococcus aetherivorans</name>
    <dbReference type="NCBI Taxonomy" id="191292"/>
    <lineage>
        <taxon>Bacteria</taxon>
        <taxon>Bacillati</taxon>
        <taxon>Actinomycetota</taxon>
        <taxon>Actinomycetes</taxon>
        <taxon>Mycobacteriales</taxon>
        <taxon>Nocardiaceae</taxon>
        <taxon>Rhodococcus</taxon>
    </lineage>
</organism>
<dbReference type="AlphaFoldDB" id="A0AA46PS17"/>
<dbReference type="InterPro" id="IPR009351">
    <property type="entry name" value="AlkZ-like"/>
</dbReference>
<evidence type="ECO:0000313" key="2">
    <source>
        <dbReference type="Proteomes" id="UP001163947"/>
    </source>
</evidence>
<dbReference type="PANTHER" id="PTHR38479">
    <property type="entry name" value="LMO0824 PROTEIN"/>
    <property type="match status" value="1"/>
</dbReference>
<protein>
    <submittedName>
        <fullName evidence="1">Winged helix DNA-binding domain-containing protein</fullName>
    </submittedName>
</protein>